<organism evidence="6 7">
    <name type="scientific">Myceligenerans indicum</name>
    <dbReference type="NCBI Taxonomy" id="2593663"/>
    <lineage>
        <taxon>Bacteria</taxon>
        <taxon>Bacillati</taxon>
        <taxon>Actinomycetota</taxon>
        <taxon>Actinomycetes</taxon>
        <taxon>Micrococcales</taxon>
        <taxon>Promicromonosporaceae</taxon>
        <taxon>Myceligenerans</taxon>
    </lineage>
</organism>
<gene>
    <name evidence="6" type="ORF">HGK34_07865</name>
</gene>
<dbReference type="PANTHER" id="PTHR30055">
    <property type="entry name" value="HTH-TYPE TRANSCRIPTIONAL REGULATOR RUTR"/>
    <property type="match status" value="1"/>
</dbReference>
<dbReference type="EMBL" id="JABBYC010000009">
    <property type="protein sequence ID" value="MBL0886186.1"/>
    <property type="molecule type" value="Genomic_DNA"/>
</dbReference>
<dbReference type="InterPro" id="IPR001647">
    <property type="entry name" value="HTH_TetR"/>
</dbReference>
<proteinExistence type="predicted"/>
<protein>
    <submittedName>
        <fullName evidence="6">TetR/AcrR family transcriptional regulator</fullName>
    </submittedName>
</protein>
<keyword evidence="2 4" id="KW-0238">DNA-binding</keyword>
<reference evidence="6 7" key="1">
    <citation type="journal article" date="2021" name="Arch. Microbiol.">
        <title>Myceligenerans indicum sp. nov., an actinobacterium isolated from mangrove sediment of Sundarbans, India.</title>
        <authorList>
            <person name="Asha K."/>
            <person name="Bhadury P."/>
        </authorList>
    </citation>
    <scope>NUCLEOTIDE SEQUENCE [LARGE SCALE GENOMIC DNA]</scope>
    <source>
        <strain evidence="6 7">I2</strain>
    </source>
</reference>
<dbReference type="PROSITE" id="PS50977">
    <property type="entry name" value="HTH_TETR_2"/>
    <property type="match status" value="1"/>
</dbReference>
<feature type="domain" description="HTH tetR-type" evidence="5">
    <location>
        <begin position="5"/>
        <end position="65"/>
    </location>
</feature>
<evidence type="ECO:0000259" key="5">
    <source>
        <dbReference type="PROSITE" id="PS50977"/>
    </source>
</evidence>
<dbReference type="InterPro" id="IPR009057">
    <property type="entry name" value="Homeodomain-like_sf"/>
</dbReference>
<evidence type="ECO:0000256" key="4">
    <source>
        <dbReference type="PROSITE-ProRule" id="PRU00335"/>
    </source>
</evidence>
<comment type="caution">
    <text evidence="6">The sequence shown here is derived from an EMBL/GenBank/DDBJ whole genome shotgun (WGS) entry which is preliminary data.</text>
</comment>
<evidence type="ECO:0000313" key="6">
    <source>
        <dbReference type="EMBL" id="MBL0886186.1"/>
    </source>
</evidence>
<sequence>MPALRSDAARSRARILDVARRRDLADLRFNDLAREAGVGVGTVYRHFPTTHALVEALVFDTLDRLRGLVGQAVAERDPQAALADLLAAALDLQLEEGGLQQVLLAGDAEDDDVRAATREIRDGFEQILARARDAGVVRPDLTAGQIEHLVCGVEHAVRLGSAADRGTFLQILLDGLRPVHAGG</sequence>
<dbReference type="InterPro" id="IPR036271">
    <property type="entry name" value="Tet_transcr_reg_TetR-rel_C_sf"/>
</dbReference>
<feature type="DNA-binding region" description="H-T-H motif" evidence="4">
    <location>
        <begin position="28"/>
        <end position="47"/>
    </location>
</feature>
<dbReference type="Proteomes" id="UP000675409">
    <property type="component" value="Unassembled WGS sequence"/>
</dbReference>
<dbReference type="SUPFAM" id="SSF46689">
    <property type="entry name" value="Homeodomain-like"/>
    <property type="match status" value="1"/>
</dbReference>
<evidence type="ECO:0000313" key="7">
    <source>
        <dbReference type="Proteomes" id="UP000675409"/>
    </source>
</evidence>
<dbReference type="Gene3D" id="1.10.357.10">
    <property type="entry name" value="Tetracycline Repressor, domain 2"/>
    <property type="match status" value="1"/>
</dbReference>
<keyword evidence="7" id="KW-1185">Reference proteome</keyword>
<dbReference type="Pfam" id="PF21597">
    <property type="entry name" value="TetR_C_43"/>
    <property type="match status" value="1"/>
</dbReference>
<name>A0ABS1LJ12_9MICO</name>
<accession>A0ABS1LJ12</accession>
<evidence type="ECO:0000256" key="2">
    <source>
        <dbReference type="ARBA" id="ARBA00023125"/>
    </source>
</evidence>
<evidence type="ECO:0000256" key="3">
    <source>
        <dbReference type="ARBA" id="ARBA00023163"/>
    </source>
</evidence>
<dbReference type="Pfam" id="PF00440">
    <property type="entry name" value="TetR_N"/>
    <property type="match status" value="1"/>
</dbReference>
<dbReference type="InterPro" id="IPR049445">
    <property type="entry name" value="TetR_SbtR-like_C"/>
</dbReference>
<dbReference type="PANTHER" id="PTHR30055:SF234">
    <property type="entry name" value="HTH-TYPE TRANSCRIPTIONAL REGULATOR BETI"/>
    <property type="match status" value="1"/>
</dbReference>
<dbReference type="SUPFAM" id="SSF48498">
    <property type="entry name" value="Tetracyclin repressor-like, C-terminal domain"/>
    <property type="match status" value="1"/>
</dbReference>
<dbReference type="InterPro" id="IPR050109">
    <property type="entry name" value="HTH-type_TetR-like_transc_reg"/>
</dbReference>
<keyword evidence="1" id="KW-0805">Transcription regulation</keyword>
<evidence type="ECO:0000256" key="1">
    <source>
        <dbReference type="ARBA" id="ARBA00023015"/>
    </source>
</evidence>
<dbReference type="RefSeq" id="WP_201846026.1">
    <property type="nucleotide sequence ID" value="NZ_JABBYC010000009.1"/>
</dbReference>
<keyword evidence="3" id="KW-0804">Transcription</keyword>